<keyword evidence="2" id="KW-0732">Signal</keyword>
<dbReference type="AlphaFoldDB" id="A0A917N935"/>
<dbReference type="RefSeq" id="WP_131775627.1">
    <property type="nucleotide sequence ID" value="NZ_BMOB01000001.1"/>
</dbReference>
<dbReference type="EMBL" id="BMOB01000001">
    <property type="protein sequence ID" value="GGI78547.1"/>
    <property type="molecule type" value="Genomic_DNA"/>
</dbReference>
<dbReference type="PANTHER" id="PTHR11782:SF83">
    <property type="entry name" value="GUANOSINE-DIPHOSPHATASE"/>
    <property type="match status" value="1"/>
</dbReference>
<dbReference type="OrthoDB" id="5640341at2"/>
<dbReference type="InterPro" id="IPR000407">
    <property type="entry name" value="GDA1_CD39_NTPase"/>
</dbReference>
<dbReference type="Gene3D" id="3.30.420.150">
    <property type="entry name" value="Exopolyphosphatase. Domain 2"/>
    <property type="match status" value="1"/>
</dbReference>
<dbReference type="Proteomes" id="UP000630149">
    <property type="component" value="Unassembled WGS sequence"/>
</dbReference>
<dbReference type="GO" id="GO:0009134">
    <property type="term" value="P:nucleoside diphosphate catabolic process"/>
    <property type="evidence" value="ECO:0007669"/>
    <property type="project" value="TreeGrafter"/>
</dbReference>
<comment type="caution">
    <text evidence="3">The sequence shown here is derived from an EMBL/GenBank/DDBJ whole genome shotgun (WGS) entry which is preliminary data.</text>
</comment>
<dbReference type="GO" id="GO:0016020">
    <property type="term" value="C:membrane"/>
    <property type="evidence" value="ECO:0007669"/>
    <property type="project" value="TreeGrafter"/>
</dbReference>
<evidence type="ECO:0000313" key="3">
    <source>
        <dbReference type="EMBL" id="GGI78547.1"/>
    </source>
</evidence>
<evidence type="ECO:0000256" key="2">
    <source>
        <dbReference type="SAM" id="SignalP"/>
    </source>
</evidence>
<accession>A0A917N935</accession>
<feature type="chain" id="PRO_5036987435" evidence="2">
    <location>
        <begin position="21"/>
        <end position="383"/>
    </location>
</feature>
<protein>
    <submittedName>
        <fullName evidence="3">Multidrug DMT transporter permease</fullName>
    </submittedName>
</protein>
<sequence>MSRMLVLLICIVSFFGNIEASTPNTQACKPDLCVAVVDAGSTGTRLHIYSFERNENNLPINIQEIWSKKIRPGFATLEPSQDTVNAYLHILFSDAPASNLPVYFYATAGMRLLSGPKQDTYYNALKQWFKHHPQWRLVDSKTITGREEGLFGWLSVNYQLKTLQENKPEAYVSVMDMGGASVQIVFPVKNTENINPDDLVEVDVYGQKTKLFVHSFLGLGQTVFAYQFLDEKSCFADNYKLPSGVSGQGDAQECQADVSKLINEVHQVSTKVQPALAENQAEKWYVLGGIKFLLEDKPFHFEGDKFNSEELLEQGNIEVCNKSWQELTTQNPHHEFLYNYCLLPSYYYALIVNGYGLNAEEPIYMLPGQNSADWTLGVVLHQH</sequence>
<dbReference type="GO" id="GO:0017110">
    <property type="term" value="F:nucleoside diphosphate phosphatase activity"/>
    <property type="evidence" value="ECO:0007669"/>
    <property type="project" value="TreeGrafter"/>
</dbReference>
<reference evidence="3" key="1">
    <citation type="journal article" date="2014" name="Int. J. Syst. Evol. Microbiol.">
        <title>Complete genome sequence of Corynebacterium casei LMG S-19264T (=DSM 44701T), isolated from a smear-ripened cheese.</title>
        <authorList>
            <consortium name="US DOE Joint Genome Institute (JGI-PGF)"/>
            <person name="Walter F."/>
            <person name="Albersmeier A."/>
            <person name="Kalinowski J."/>
            <person name="Ruckert C."/>
        </authorList>
    </citation>
    <scope>NUCLEOTIDE SEQUENCE</scope>
    <source>
        <strain evidence="3">JCM 13919</strain>
    </source>
</reference>
<dbReference type="Gene3D" id="3.30.420.40">
    <property type="match status" value="1"/>
</dbReference>
<evidence type="ECO:0000256" key="1">
    <source>
        <dbReference type="ARBA" id="ARBA00022801"/>
    </source>
</evidence>
<name>A0A917N935_9GAMM</name>
<keyword evidence="1" id="KW-0378">Hydrolase</keyword>
<proteinExistence type="predicted"/>
<dbReference type="Pfam" id="PF01150">
    <property type="entry name" value="GDA1_CD39"/>
    <property type="match status" value="1"/>
</dbReference>
<reference evidence="3" key="2">
    <citation type="submission" date="2020-09" db="EMBL/GenBank/DDBJ databases">
        <authorList>
            <person name="Sun Q."/>
            <person name="Ohkuma M."/>
        </authorList>
    </citation>
    <scope>NUCLEOTIDE SEQUENCE</scope>
    <source>
        <strain evidence="3">JCM 13919</strain>
    </source>
</reference>
<organism evidence="3 4">
    <name type="scientific">Legionella impletisoli</name>
    <dbReference type="NCBI Taxonomy" id="343510"/>
    <lineage>
        <taxon>Bacteria</taxon>
        <taxon>Pseudomonadati</taxon>
        <taxon>Pseudomonadota</taxon>
        <taxon>Gammaproteobacteria</taxon>
        <taxon>Legionellales</taxon>
        <taxon>Legionellaceae</taxon>
        <taxon>Legionella</taxon>
    </lineage>
</organism>
<evidence type="ECO:0000313" key="4">
    <source>
        <dbReference type="Proteomes" id="UP000630149"/>
    </source>
</evidence>
<dbReference type="PANTHER" id="PTHR11782">
    <property type="entry name" value="ADENOSINE/GUANOSINE DIPHOSPHATASE"/>
    <property type="match status" value="1"/>
</dbReference>
<gene>
    <name evidence="3" type="ORF">GCM10007966_04010</name>
</gene>
<keyword evidence="4" id="KW-1185">Reference proteome</keyword>
<feature type="signal peptide" evidence="2">
    <location>
        <begin position="1"/>
        <end position="20"/>
    </location>
</feature>